<dbReference type="Gene3D" id="1.10.260.40">
    <property type="entry name" value="lambda repressor-like DNA-binding domains"/>
    <property type="match status" value="1"/>
</dbReference>
<feature type="domain" description="HTH cro/C1-type" evidence="1">
    <location>
        <begin position="7"/>
        <end position="62"/>
    </location>
</feature>
<gene>
    <name evidence="2" type="ORF">IRY55_07455</name>
</gene>
<dbReference type="RefSeq" id="WP_194562683.1">
    <property type="nucleotide sequence ID" value="NZ_JADKPV010000003.1"/>
</dbReference>
<organism evidence="2 3">
    <name type="scientific">Savagea serpentis</name>
    <dbReference type="NCBI Taxonomy" id="2785297"/>
    <lineage>
        <taxon>Bacteria</taxon>
        <taxon>Bacillati</taxon>
        <taxon>Bacillota</taxon>
        <taxon>Bacilli</taxon>
        <taxon>Bacillales</taxon>
        <taxon>Caryophanaceae</taxon>
        <taxon>Savagea</taxon>
    </lineage>
</organism>
<dbReference type="GO" id="GO:0003677">
    <property type="term" value="F:DNA binding"/>
    <property type="evidence" value="ECO:0007669"/>
    <property type="project" value="InterPro"/>
</dbReference>
<dbReference type="InterPro" id="IPR010982">
    <property type="entry name" value="Lambda_DNA-bd_dom_sf"/>
</dbReference>
<dbReference type="Proteomes" id="UP000622653">
    <property type="component" value="Unassembled WGS sequence"/>
</dbReference>
<accession>A0A8J7GAX8</accession>
<sequence>MAIKVNLKSLLKERKMTMTQLHQLTGISMNALSLFSNLKSSGIQYSTIEKITNALDVGVGDLIEVVDNVFELVIEDCDENDYEEMFNLKDLDIEKGLVLHKSFGNEKENYNFNYKIKLKDINNDTTEVYVKTSINYNKTSNSLWIKILKIDLKNSSIILNNITHLYKNTYNGFPEFYYIVSHLIVNKIISSEYFKIMNIYWEVIVDWRYSGEIPDFYYDDRASESLSNNNDALIFVSQLIRVNLVPKDPKAKKELLHEFNLDIPYIANLDHLTQLKLVHNVEIDEATFKRTVYIS</sequence>
<dbReference type="AlphaFoldDB" id="A0A8J7GAX8"/>
<comment type="caution">
    <text evidence="2">The sequence shown here is derived from an EMBL/GenBank/DDBJ whole genome shotgun (WGS) entry which is preliminary data.</text>
</comment>
<protein>
    <submittedName>
        <fullName evidence="2">Helix-turn-helix domain-containing protein</fullName>
    </submittedName>
</protein>
<name>A0A8J7GAX8_9BACL</name>
<dbReference type="PROSITE" id="PS50943">
    <property type="entry name" value="HTH_CROC1"/>
    <property type="match status" value="1"/>
</dbReference>
<proteinExistence type="predicted"/>
<dbReference type="SUPFAM" id="SSF47413">
    <property type="entry name" value="lambda repressor-like DNA-binding domains"/>
    <property type="match status" value="1"/>
</dbReference>
<evidence type="ECO:0000313" key="3">
    <source>
        <dbReference type="Proteomes" id="UP000622653"/>
    </source>
</evidence>
<dbReference type="EMBL" id="JADKPV010000003">
    <property type="protein sequence ID" value="MBF4501195.1"/>
    <property type="molecule type" value="Genomic_DNA"/>
</dbReference>
<dbReference type="InterPro" id="IPR001387">
    <property type="entry name" value="Cro/C1-type_HTH"/>
</dbReference>
<evidence type="ECO:0000313" key="2">
    <source>
        <dbReference type="EMBL" id="MBF4501195.1"/>
    </source>
</evidence>
<dbReference type="Pfam" id="PF13443">
    <property type="entry name" value="HTH_26"/>
    <property type="match status" value="1"/>
</dbReference>
<keyword evidence="3" id="KW-1185">Reference proteome</keyword>
<dbReference type="CDD" id="cd00093">
    <property type="entry name" value="HTH_XRE"/>
    <property type="match status" value="1"/>
</dbReference>
<evidence type="ECO:0000259" key="1">
    <source>
        <dbReference type="PROSITE" id="PS50943"/>
    </source>
</evidence>
<reference evidence="2" key="1">
    <citation type="submission" date="2020-11" db="EMBL/GenBank/DDBJ databases">
        <title>Multidrug resistant novel bacterium Savagea serpentis sp. nov., isolated from the scats of a vine snake (Ahaetulla nasuta).</title>
        <authorList>
            <person name="Venkata Ramana V."/>
            <person name="Vikas Patil S."/>
            <person name="Yogita Lugani V."/>
        </authorList>
    </citation>
    <scope>NUCLEOTIDE SEQUENCE</scope>
    <source>
        <strain evidence="2">SN6</strain>
    </source>
</reference>